<evidence type="ECO:0000259" key="15">
    <source>
        <dbReference type="Pfam" id="PF13609"/>
    </source>
</evidence>
<evidence type="ECO:0000256" key="3">
    <source>
        <dbReference type="ARBA" id="ARBA00007539"/>
    </source>
</evidence>
<dbReference type="GO" id="GO:0006811">
    <property type="term" value="P:monoatomic ion transport"/>
    <property type="evidence" value="ECO:0007669"/>
    <property type="project" value="UniProtKB-KW"/>
</dbReference>
<dbReference type="HOGENOM" id="CLU_058202_1_1_6"/>
<evidence type="ECO:0000256" key="7">
    <source>
        <dbReference type="ARBA" id="ARBA00022452"/>
    </source>
</evidence>
<reference evidence="17" key="1">
    <citation type="submission" date="2003-06" db="EMBL/GenBank/DDBJ databases">
        <title>The complete genome sequence of Haemophilus ducreyi.</title>
        <authorList>
            <person name="Munson R.S. Jr."/>
            <person name="Ray W.C."/>
            <person name="Mahairas G."/>
            <person name="Sabo P."/>
            <person name="Mungur R."/>
            <person name="Johnson L."/>
            <person name="Nguyen D."/>
            <person name="Wang J."/>
            <person name="Forst C."/>
            <person name="Hood L."/>
        </authorList>
    </citation>
    <scope>NUCLEOTIDE SEQUENCE [LARGE SCALE GENOMIC DNA]</scope>
    <source>
        <strain evidence="17">35000HP / ATCC 700724</strain>
    </source>
</reference>
<dbReference type="KEGG" id="hdu:HD_1435"/>
<evidence type="ECO:0000256" key="6">
    <source>
        <dbReference type="ARBA" id="ARBA00022448"/>
    </source>
</evidence>
<sequence length="397" mass="44616">MKKTFVALAVTSLATSASAVTLYEAEGTKIDLDGSIRLVIEQSKNTNGAYYGAIKKSNHTDKKDKEHAIRNAGSRIGLSAQHEFNDGFYALGRLELHADKNTGKDQFGDIYVKRGFVGFGKKEFGQITFGRQTTLADDQGQTTDYEYGFVPSYIKTEGNRVIRYDYKAIEGLVLSANIIWVTRILTAVITKPRKLNNIELSSEFRNAFAVGLTYETKIADNTLNIDAGFGRSNYQSAMGEKQMNHHQDGYEAAVGYQIDKLKLVSDFGYARDGADTLKAYYFAPGIQYQITPVSKVYGNYLYERVKFNKEDVKNTSLFSMSSKSTSLNQKSHGFLLGADYQLHKHVLVFLEGKVVNKKYDDVVMQSEHRNTLFEKESYSFNAKNVDKVIGVGMRVFW</sequence>
<keyword evidence="17" id="KW-1185">Reference proteome</keyword>
<evidence type="ECO:0000256" key="8">
    <source>
        <dbReference type="ARBA" id="ARBA00022692"/>
    </source>
</evidence>
<comment type="similarity">
    <text evidence="3">Belongs to the Gram-negative porin family.</text>
</comment>
<dbReference type="SUPFAM" id="SSF56935">
    <property type="entry name" value="Porins"/>
    <property type="match status" value="1"/>
</dbReference>
<dbReference type="Pfam" id="PF13609">
    <property type="entry name" value="Porin_4"/>
    <property type="match status" value="1"/>
</dbReference>
<keyword evidence="6" id="KW-0813">Transport</keyword>
<comment type="subcellular location">
    <subcellularLocation>
        <location evidence="2">Cell outer membrane</location>
        <topology evidence="2">Multi-pass membrane protein</topology>
    </subcellularLocation>
</comment>
<evidence type="ECO:0000256" key="13">
    <source>
        <dbReference type="ARBA" id="ARBA00023237"/>
    </source>
</evidence>
<dbReference type="GO" id="GO:0009279">
    <property type="term" value="C:cell outer membrane"/>
    <property type="evidence" value="ECO:0007669"/>
    <property type="project" value="UniProtKB-SubCell"/>
</dbReference>
<evidence type="ECO:0000313" key="17">
    <source>
        <dbReference type="Proteomes" id="UP000001022"/>
    </source>
</evidence>
<dbReference type="PANTHER" id="PTHR34501:SF2">
    <property type="entry name" value="OUTER MEMBRANE PORIN F-RELATED"/>
    <property type="match status" value="1"/>
</dbReference>
<dbReference type="Proteomes" id="UP000001022">
    <property type="component" value="Chromosome"/>
</dbReference>
<dbReference type="GO" id="GO:0046930">
    <property type="term" value="C:pore complex"/>
    <property type="evidence" value="ECO:0007669"/>
    <property type="project" value="UniProtKB-KW"/>
</dbReference>
<dbReference type="eggNOG" id="COG3203">
    <property type="taxonomic scope" value="Bacteria"/>
</dbReference>
<feature type="chain" id="PRO_5004295893" description="Outer membrane protein P2" evidence="14">
    <location>
        <begin position="20"/>
        <end position="397"/>
    </location>
</feature>
<dbReference type="Gene3D" id="2.40.160.10">
    <property type="entry name" value="Porin"/>
    <property type="match status" value="1"/>
</dbReference>
<evidence type="ECO:0000256" key="11">
    <source>
        <dbReference type="ARBA" id="ARBA00023114"/>
    </source>
</evidence>
<name>Q7VLJ6_HAEDU</name>
<comment type="function">
    <text evidence="1">Forms pores that allow passive diffusion of small molecules across the outer membrane.</text>
</comment>
<evidence type="ECO:0000256" key="2">
    <source>
        <dbReference type="ARBA" id="ARBA00004571"/>
    </source>
</evidence>
<dbReference type="InterPro" id="IPR023614">
    <property type="entry name" value="Porin_dom_sf"/>
</dbReference>
<comment type="subunit">
    <text evidence="4">Homotrimer.</text>
</comment>
<dbReference type="OrthoDB" id="5689851at2"/>
<dbReference type="RefSeq" id="WP_010945290.1">
    <property type="nucleotide sequence ID" value="NC_002940.2"/>
</dbReference>
<accession>Q7VLJ6</accession>
<evidence type="ECO:0000256" key="1">
    <source>
        <dbReference type="ARBA" id="ARBA00003674"/>
    </source>
</evidence>
<keyword evidence="7" id="KW-1134">Transmembrane beta strand</keyword>
<dbReference type="GO" id="GO:0015288">
    <property type="term" value="F:porin activity"/>
    <property type="evidence" value="ECO:0007669"/>
    <property type="project" value="UniProtKB-KW"/>
</dbReference>
<evidence type="ECO:0000313" key="16">
    <source>
        <dbReference type="EMBL" id="AAP96241.1"/>
    </source>
</evidence>
<organism evidence="16 17">
    <name type="scientific">Haemophilus ducreyi (strain 35000HP / ATCC 700724)</name>
    <dbReference type="NCBI Taxonomy" id="233412"/>
    <lineage>
        <taxon>Bacteria</taxon>
        <taxon>Pseudomonadati</taxon>
        <taxon>Pseudomonadota</taxon>
        <taxon>Gammaproteobacteria</taxon>
        <taxon>Pasteurellales</taxon>
        <taxon>Pasteurellaceae</taxon>
        <taxon>Haemophilus</taxon>
    </lineage>
</organism>
<protein>
    <recommendedName>
        <fullName evidence="5">Outer membrane protein P2</fullName>
    </recommendedName>
</protein>
<proteinExistence type="inferred from homology"/>
<dbReference type="PANTHER" id="PTHR34501">
    <property type="entry name" value="PROTEIN YDDL-RELATED"/>
    <property type="match status" value="1"/>
</dbReference>
<evidence type="ECO:0000256" key="4">
    <source>
        <dbReference type="ARBA" id="ARBA00011233"/>
    </source>
</evidence>
<evidence type="ECO:0000256" key="10">
    <source>
        <dbReference type="ARBA" id="ARBA00023065"/>
    </source>
</evidence>
<keyword evidence="8" id="KW-0812">Transmembrane</keyword>
<keyword evidence="12" id="KW-0472">Membrane</keyword>
<feature type="domain" description="Porin" evidence="15">
    <location>
        <begin position="7"/>
        <end position="355"/>
    </location>
</feature>
<dbReference type="EMBL" id="AE017143">
    <property type="protein sequence ID" value="AAP96241.1"/>
    <property type="molecule type" value="Genomic_DNA"/>
</dbReference>
<evidence type="ECO:0000256" key="14">
    <source>
        <dbReference type="SAM" id="SignalP"/>
    </source>
</evidence>
<dbReference type="InterPro" id="IPR033900">
    <property type="entry name" value="Gram_neg_porin_domain"/>
</dbReference>
<evidence type="ECO:0000256" key="9">
    <source>
        <dbReference type="ARBA" id="ARBA00022729"/>
    </source>
</evidence>
<evidence type="ECO:0000256" key="12">
    <source>
        <dbReference type="ARBA" id="ARBA00023136"/>
    </source>
</evidence>
<keyword evidence="13" id="KW-0998">Cell outer membrane</keyword>
<gene>
    <name evidence="16" type="primary">ompP2B</name>
    <name evidence="16" type="ordered locus">HD_1435</name>
</gene>
<feature type="signal peptide" evidence="14">
    <location>
        <begin position="1"/>
        <end position="19"/>
    </location>
</feature>
<evidence type="ECO:0000256" key="5">
    <source>
        <dbReference type="ARBA" id="ARBA00016184"/>
    </source>
</evidence>
<keyword evidence="10" id="KW-0406">Ion transport</keyword>
<keyword evidence="9 14" id="KW-0732">Signal</keyword>
<dbReference type="AlphaFoldDB" id="Q7VLJ6"/>
<dbReference type="InterPro" id="IPR050298">
    <property type="entry name" value="Gram-neg_bact_OMP"/>
</dbReference>
<keyword evidence="11" id="KW-0626">Porin</keyword>
<dbReference type="CDD" id="cd00342">
    <property type="entry name" value="gram_neg_porins"/>
    <property type="match status" value="1"/>
</dbReference>
<dbReference type="STRING" id="233412.HD_1435"/>